<evidence type="ECO:0000313" key="1">
    <source>
        <dbReference type="EMBL" id="KAF0977040.1"/>
    </source>
</evidence>
<proteinExistence type="predicted"/>
<dbReference type="AlphaFoldDB" id="A0A6A5BTF7"/>
<organism evidence="1 2">
    <name type="scientific">Naegleria fowleri</name>
    <name type="common">Brain eating amoeba</name>
    <dbReference type="NCBI Taxonomy" id="5763"/>
    <lineage>
        <taxon>Eukaryota</taxon>
        <taxon>Discoba</taxon>
        <taxon>Heterolobosea</taxon>
        <taxon>Tetramitia</taxon>
        <taxon>Eutetramitia</taxon>
        <taxon>Vahlkampfiidae</taxon>
        <taxon>Naegleria</taxon>
    </lineage>
</organism>
<dbReference type="Proteomes" id="UP000444721">
    <property type="component" value="Unassembled WGS sequence"/>
</dbReference>
<dbReference type="VEuPathDB" id="AmoebaDB:NF0130150"/>
<dbReference type="EMBL" id="VFQX01000035">
    <property type="protein sequence ID" value="KAF0977040.1"/>
    <property type="molecule type" value="Genomic_DNA"/>
</dbReference>
<dbReference type="VEuPathDB" id="AmoebaDB:FDP41_003693"/>
<name>A0A6A5BTF7_NAEFO</name>
<comment type="caution">
    <text evidence="1">The sequence shown here is derived from an EMBL/GenBank/DDBJ whole genome shotgun (WGS) entry which is preliminary data.</text>
</comment>
<dbReference type="VEuPathDB" id="AmoebaDB:NfTy_065060"/>
<sequence>MPSLHGEVSPHPSSSSSSLSYDLTHLPFEIIRHILSFVSLVFPNDFLSSEMNMFLERKNHFSSLQDDDMTLVFSQILVEKEMKSLLRIQNYFGRFPAHDESLLDQSKQFHEESLLDQSESSLLEDHQKDRFDSSSLNHHDGLPSWYSAFLVFPSLIFNANLTLWKKKNEDEEFYSISTPTSLEMSDFSMIFFSRVLSCFHKLIFHTAIPFEDVLIQFDEDSDLAFNLWSDMMWKMSCDHDLIHFNEEIESSSGSSRKNNILNLYSPKLRLHLQFTNKYLDRSIMDHVLEKLLDSNRNHFLLKNGCLLKSLTLPTCSRFREGMIEEYRNYFLDTVDEGL</sequence>
<evidence type="ECO:0000313" key="2">
    <source>
        <dbReference type="Proteomes" id="UP000444721"/>
    </source>
</evidence>
<reference evidence="1 2" key="1">
    <citation type="journal article" date="2019" name="Sci. Rep.">
        <title>Nanopore sequencing improves the draft genome of the human pathogenic amoeba Naegleria fowleri.</title>
        <authorList>
            <person name="Liechti N."/>
            <person name="Schurch N."/>
            <person name="Bruggmann R."/>
            <person name="Wittwer M."/>
        </authorList>
    </citation>
    <scope>NUCLEOTIDE SEQUENCE [LARGE SCALE GENOMIC DNA]</scope>
    <source>
        <strain evidence="1 2">ATCC 30894</strain>
    </source>
</reference>
<accession>A0A6A5BTF7</accession>
<protein>
    <submittedName>
        <fullName evidence="1">Uncharacterized protein</fullName>
    </submittedName>
</protein>
<dbReference type="GeneID" id="68110911"/>
<dbReference type="RefSeq" id="XP_044561753.1">
    <property type="nucleotide sequence ID" value="XM_044707025.1"/>
</dbReference>
<keyword evidence="2" id="KW-1185">Reference proteome</keyword>
<gene>
    <name evidence="1" type="ORF">FDP41_003693</name>
</gene>